<comment type="similarity">
    <text evidence="1">Belongs to the ParB family.</text>
</comment>
<feature type="region of interest" description="Disordered" evidence="2">
    <location>
        <begin position="16"/>
        <end position="38"/>
    </location>
</feature>
<organism evidence="4 5">
    <name type="scientific">Meridianimarinicoccus marinus</name>
    <dbReference type="NCBI Taxonomy" id="3231483"/>
    <lineage>
        <taxon>Bacteria</taxon>
        <taxon>Pseudomonadati</taxon>
        <taxon>Pseudomonadota</taxon>
        <taxon>Alphaproteobacteria</taxon>
        <taxon>Rhodobacterales</taxon>
        <taxon>Paracoccaceae</taxon>
        <taxon>Meridianimarinicoccus</taxon>
    </lineage>
</organism>
<dbReference type="PANTHER" id="PTHR33375:SF1">
    <property type="entry name" value="CHROMOSOME-PARTITIONING PROTEIN PARB-RELATED"/>
    <property type="match status" value="1"/>
</dbReference>
<proteinExistence type="inferred from homology"/>
<keyword evidence="5" id="KW-1185">Reference proteome</keyword>
<dbReference type="CDD" id="cd16405">
    <property type="entry name" value="RepB_like_N"/>
    <property type="match status" value="1"/>
</dbReference>
<feature type="domain" description="ParB-like N-terminal" evidence="3">
    <location>
        <begin position="61"/>
        <end position="162"/>
    </location>
</feature>
<dbReference type="EMBL" id="JBFBVU010000026">
    <property type="protein sequence ID" value="MEV8468314.1"/>
    <property type="molecule type" value="Genomic_DNA"/>
</dbReference>
<accession>A0ABV3L9R7</accession>
<dbReference type="InterPro" id="IPR040873">
    <property type="entry name" value="SoPB_HTH"/>
</dbReference>
<reference evidence="4 5" key="1">
    <citation type="submission" date="2024-07" db="EMBL/GenBank/DDBJ databases">
        <authorList>
            <person name="Kang M."/>
        </authorList>
    </citation>
    <scope>NUCLEOTIDE SEQUENCE [LARGE SCALE GENOMIC DNA]</scope>
    <source>
        <strain evidence="4 5">DFM31</strain>
    </source>
</reference>
<dbReference type="InterPro" id="IPR050336">
    <property type="entry name" value="Chromosome_partition/occlusion"/>
</dbReference>
<evidence type="ECO:0000313" key="4">
    <source>
        <dbReference type="EMBL" id="MEV8468314.1"/>
    </source>
</evidence>
<dbReference type="SUPFAM" id="SSF110849">
    <property type="entry name" value="ParB/Sulfiredoxin"/>
    <property type="match status" value="1"/>
</dbReference>
<protein>
    <submittedName>
        <fullName evidence="4">ParB/RepB/Spo0J family partition protein</fullName>
    </submittedName>
</protein>
<evidence type="ECO:0000313" key="5">
    <source>
        <dbReference type="Proteomes" id="UP001553161"/>
    </source>
</evidence>
<gene>
    <name evidence="4" type="ORF">AB0T83_16175</name>
</gene>
<dbReference type="InterPro" id="IPR036086">
    <property type="entry name" value="ParB/Sulfiredoxin_sf"/>
</dbReference>
<dbReference type="SUPFAM" id="SSF109709">
    <property type="entry name" value="KorB DNA-binding domain-like"/>
    <property type="match status" value="1"/>
</dbReference>
<dbReference type="NCBIfam" id="TIGR00180">
    <property type="entry name" value="parB_part"/>
    <property type="match status" value="1"/>
</dbReference>
<sequence length="334" mass="36995">MSKKHDALFDDILSGLDAQPTDAAPTPESAAPKDRGGARFLKRSTTIGDRLSGEIEEKTLKWVDPAECRMWAHHNRAYDLLTEDSCRDLIDGIRAQGRQEFPAIVRRVSDGGAQAYEVICGARRHFAVSWLRANNYPQFKYLVDVRDLSDEEAFRLADIENRDREDISDFERARDYAAALERYYGGKQKAMAARLEVSEGWLSRYLQLAKLPPEIVAAYGAITDIKELHARQLKPLLARPSDRARVLAAAADLAAAKGQGRVSDGAQVLAALKAAVKPAKPKGQGGTLYRRGPGESGITVRKKGRSVVMEFSDSLSRNALEEAFARYMADRFGK</sequence>
<evidence type="ECO:0000256" key="1">
    <source>
        <dbReference type="ARBA" id="ARBA00006295"/>
    </source>
</evidence>
<dbReference type="InterPro" id="IPR003115">
    <property type="entry name" value="ParB_N"/>
</dbReference>
<evidence type="ECO:0000256" key="2">
    <source>
        <dbReference type="SAM" id="MobiDB-lite"/>
    </source>
</evidence>
<dbReference type="SMART" id="SM00470">
    <property type="entry name" value="ParB"/>
    <property type="match status" value="1"/>
</dbReference>
<dbReference type="Proteomes" id="UP001553161">
    <property type="component" value="Unassembled WGS sequence"/>
</dbReference>
<dbReference type="Gene3D" id="1.10.10.2830">
    <property type="match status" value="1"/>
</dbReference>
<evidence type="ECO:0000259" key="3">
    <source>
        <dbReference type="SMART" id="SM00470"/>
    </source>
</evidence>
<dbReference type="Pfam" id="PF18090">
    <property type="entry name" value="SoPB_HTH"/>
    <property type="match status" value="1"/>
</dbReference>
<dbReference type="InterPro" id="IPR037972">
    <property type="entry name" value="RepB_N"/>
</dbReference>
<name>A0ABV3L9R7_9RHOB</name>
<dbReference type="InterPro" id="IPR004437">
    <property type="entry name" value="ParB/RepB/Spo0J"/>
</dbReference>
<comment type="caution">
    <text evidence="4">The sequence shown here is derived from an EMBL/GenBank/DDBJ whole genome shotgun (WGS) entry which is preliminary data.</text>
</comment>
<dbReference type="RefSeq" id="WP_366194266.1">
    <property type="nucleotide sequence ID" value="NZ_JBFBVU010000026.1"/>
</dbReference>
<dbReference type="PANTHER" id="PTHR33375">
    <property type="entry name" value="CHROMOSOME-PARTITIONING PROTEIN PARB-RELATED"/>
    <property type="match status" value="1"/>
</dbReference>